<feature type="modified residue" description="4-aspartylphosphate" evidence="10">
    <location>
        <position position="55"/>
    </location>
</feature>
<comment type="subcellular location">
    <subcellularLocation>
        <location evidence="1 9">Cytoplasm</location>
    </subcellularLocation>
</comment>
<protein>
    <recommendedName>
        <fullName evidence="9">Transcriptional regulatory protein</fullName>
    </recommendedName>
</protein>
<dbReference type="PANTHER" id="PTHR45526">
    <property type="entry name" value="TRANSCRIPTIONAL REGULATORY PROTEIN DPIA"/>
    <property type="match status" value="1"/>
</dbReference>
<evidence type="ECO:0000256" key="8">
    <source>
        <dbReference type="ARBA" id="ARBA00023163"/>
    </source>
</evidence>
<dbReference type="PROSITE" id="PS50110">
    <property type="entry name" value="RESPONSE_REGULATORY"/>
    <property type="match status" value="1"/>
</dbReference>
<dbReference type="Gene3D" id="3.40.50.2300">
    <property type="match status" value="1"/>
</dbReference>
<dbReference type="SMART" id="SM00448">
    <property type="entry name" value="REC"/>
    <property type="match status" value="1"/>
</dbReference>
<dbReference type="GO" id="GO:0003700">
    <property type="term" value="F:DNA-binding transcription factor activity"/>
    <property type="evidence" value="ECO:0007669"/>
    <property type="project" value="InterPro"/>
</dbReference>
<evidence type="ECO:0000256" key="7">
    <source>
        <dbReference type="ARBA" id="ARBA00023159"/>
    </source>
</evidence>
<gene>
    <name evidence="12" type="ORF">SAMN05660642_00711</name>
</gene>
<dbReference type="InterPro" id="IPR001789">
    <property type="entry name" value="Sig_transdc_resp-reg_receiver"/>
</dbReference>
<evidence type="ECO:0000256" key="3">
    <source>
        <dbReference type="ARBA" id="ARBA00022553"/>
    </source>
</evidence>
<reference evidence="13" key="1">
    <citation type="submission" date="2016-10" db="EMBL/GenBank/DDBJ databases">
        <authorList>
            <person name="Varghese N."/>
            <person name="Submissions S."/>
        </authorList>
    </citation>
    <scope>NUCLEOTIDE SEQUENCE [LARGE SCALE GENOMIC DNA]</scope>
    <source>
        <strain evidence="13">DSM 45419</strain>
    </source>
</reference>
<evidence type="ECO:0000256" key="4">
    <source>
        <dbReference type="ARBA" id="ARBA00023012"/>
    </source>
</evidence>
<dbReference type="GO" id="GO:0005737">
    <property type="term" value="C:cytoplasm"/>
    <property type="evidence" value="ECO:0007669"/>
    <property type="project" value="UniProtKB-SubCell"/>
</dbReference>
<dbReference type="OrthoDB" id="7187989at2"/>
<dbReference type="SUPFAM" id="SSF52172">
    <property type="entry name" value="CheY-like"/>
    <property type="match status" value="1"/>
</dbReference>
<sequence length="226" mass="24147">MSFAVLVVDDDFRVARLHARLVEDVPDFRVVGVAHSAEQARHLVAEHSPDLVLLDNYLPDQQGVELAPQLGCDVLMVTADSSAGLIRAAVAAGAVNVLVKPFTPERLAGQLSAYARYRALLRDSADELGQQGVDRALTALRQASRASPPKGQSSVTARLVAERLRTSDAALTAADVADALGISRATAQRYLAALTETHQASVSLRYGSTGRPEHLYRWGADAARAE</sequence>
<keyword evidence="6 9" id="KW-0238">DNA-binding</keyword>
<dbReference type="Pfam" id="PF20714">
    <property type="entry name" value="HTH_64"/>
    <property type="match status" value="1"/>
</dbReference>
<evidence type="ECO:0000256" key="1">
    <source>
        <dbReference type="ARBA" id="ARBA00004496"/>
    </source>
</evidence>
<keyword evidence="7 9" id="KW-0010">Activator</keyword>
<keyword evidence="8 9" id="KW-0804">Transcription</keyword>
<accession>A0A1G9MNN2</accession>
<evidence type="ECO:0000313" key="12">
    <source>
        <dbReference type="EMBL" id="SDL75693.1"/>
    </source>
</evidence>
<evidence type="ECO:0000256" key="2">
    <source>
        <dbReference type="ARBA" id="ARBA00022490"/>
    </source>
</evidence>
<feature type="domain" description="Response regulatory" evidence="11">
    <location>
        <begin position="4"/>
        <end position="115"/>
    </location>
</feature>
<proteinExistence type="predicted"/>
<keyword evidence="2 9" id="KW-0963">Cytoplasm</keyword>
<dbReference type="AlphaFoldDB" id="A0A1G9MNN2"/>
<dbReference type="EMBL" id="FNHE01000002">
    <property type="protein sequence ID" value="SDL75693.1"/>
    <property type="molecule type" value="Genomic_DNA"/>
</dbReference>
<dbReference type="Pfam" id="PF00072">
    <property type="entry name" value="Response_reg"/>
    <property type="match status" value="1"/>
</dbReference>
<organism evidence="12 13">
    <name type="scientific">Geodermatophilus siccatus</name>
    <dbReference type="NCBI Taxonomy" id="1137991"/>
    <lineage>
        <taxon>Bacteria</taxon>
        <taxon>Bacillati</taxon>
        <taxon>Actinomycetota</taxon>
        <taxon>Actinomycetes</taxon>
        <taxon>Geodermatophilales</taxon>
        <taxon>Geodermatophilaceae</taxon>
        <taxon>Geodermatophilus</taxon>
    </lineage>
</organism>
<evidence type="ECO:0000259" key="11">
    <source>
        <dbReference type="PROSITE" id="PS50110"/>
    </source>
</evidence>
<dbReference type="Proteomes" id="UP000198680">
    <property type="component" value="Unassembled WGS sequence"/>
</dbReference>
<dbReference type="InterPro" id="IPR051271">
    <property type="entry name" value="2C-system_Tx_regulators"/>
</dbReference>
<keyword evidence="13" id="KW-1185">Reference proteome</keyword>
<dbReference type="STRING" id="1137991.SAMN05660642_00711"/>
<evidence type="ECO:0000256" key="6">
    <source>
        <dbReference type="ARBA" id="ARBA00023125"/>
    </source>
</evidence>
<keyword evidence="5 9" id="KW-0805">Transcription regulation</keyword>
<evidence type="ECO:0000256" key="5">
    <source>
        <dbReference type="ARBA" id="ARBA00023015"/>
    </source>
</evidence>
<dbReference type="InterPro" id="IPR024187">
    <property type="entry name" value="Sig_transdc_resp-reg_cit/mal"/>
</dbReference>
<evidence type="ECO:0000256" key="9">
    <source>
        <dbReference type="PIRNR" id="PIRNR006171"/>
    </source>
</evidence>
<dbReference type="GO" id="GO:0003677">
    <property type="term" value="F:DNA binding"/>
    <property type="evidence" value="ECO:0007669"/>
    <property type="project" value="UniProtKB-KW"/>
</dbReference>
<dbReference type="GO" id="GO:0000156">
    <property type="term" value="F:phosphorelay response regulator activity"/>
    <property type="evidence" value="ECO:0007669"/>
    <property type="project" value="TreeGrafter"/>
</dbReference>
<dbReference type="PANTHER" id="PTHR45526:SF1">
    <property type="entry name" value="TRANSCRIPTIONAL REGULATORY PROTEIN DCUR-RELATED"/>
    <property type="match status" value="1"/>
</dbReference>
<dbReference type="PIRSF" id="PIRSF006171">
    <property type="entry name" value="RR_citrat_malat"/>
    <property type="match status" value="1"/>
</dbReference>
<dbReference type="InterPro" id="IPR011006">
    <property type="entry name" value="CheY-like_superfamily"/>
</dbReference>
<name>A0A1G9MNN2_9ACTN</name>
<dbReference type="RefSeq" id="WP_091213937.1">
    <property type="nucleotide sequence ID" value="NZ_FNHE01000002.1"/>
</dbReference>
<keyword evidence="3 10" id="KW-0597">Phosphoprotein</keyword>
<evidence type="ECO:0000313" key="13">
    <source>
        <dbReference type="Proteomes" id="UP000198680"/>
    </source>
</evidence>
<evidence type="ECO:0000256" key="10">
    <source>
        <dbReference type="PROSITE-ProRule" id="PRU00169"/>
    </source>
</evidence>
<dbReference type="InterPro" id="IPR048714">
    <property type="entry name" value="DpiA-like_HTH"/>
</dbReference>
<keyword evidence="4 9" id="KW-0902">Two-component regulatory system</keyword>